<dbReference type="PANTHER" id="PTHR11129">
    <property type="entry name" value="PROTEIN FARNESYLTRANSFERASE ALPHA SUBUNIT/RAB GERANYLGERANYL TRANSFERASE ALPHA SUBUNIT"/>
    <property type="match status" value="1"/>
</dbReference>
<reference evidence="5 6" key="2">
    <citation type="submission" date="2016-05" db="EMBL/GenBank/DDBJ databases">
        <title>Lineage-specific infection strategies underlie the spectrum of fungal disease in amphibians.</title>
        <authorList>
            <person name="Cuomo C.A."/>
            <person name="Farrer R.A."/>
            <person name="James T."/>
            <person name="Longcore J."/>
            <person name="Birren B."/>
        </authorList>
    </citation>
    <scope>NUCLEOTIDE SEQUENCE [LARGE SCALE GENOMIC DNA]</scope>
    <source>
        <strain evidence="5 6">JEL423</strain>
    </source>
</reference>
<evidence type="ECO:0000313" key="6">
    <source>
        <dbReference type="Proteomes" id="UP000077115"/>
    </source>
</evidence>
<sequence>MQEQVCSGKQLFRQLSLILDGHHSSTQVLLQKPRCVEFVRDIQSAILGSINAHKPSAASVETSASPESFLVVDGNLAISVSALSPIYKYAWKSFTDLTLMARSQIEQDGNDLGINSAQSDLNAWTVTIANTSQALVLVNPECYTAWNARKNLISLGQIDAMDEFHFTSLLLSKHPKSSTIWVHRYWIRSQLKESCIADLRMLDISICEKSADSYKRNYPAWTYRMKTFNLSSKDNAKLDLSRSWCKAHVSDHSGWNYRQWLILGLTGLDTNRDCISKVLAREMDLLHQLIFLCSGHESLWYHLRFASKLANLTVLDWADSSPRNITIEKDSKVDGEAISVVYGTDLAPSYLHEYQFAQMVADSSLTDREYALIYSFILTRDTSDTKKYEFVKSILQTEYPDRLMFSSM</sequence>
<keyword evidence="3" id="KW-0808">Transferase</keyword>
<dbReference type="Pfam" id="PF01239">
    <property type="entry name" value="PPTA"/>
    <property type="match status" value="3"/>
</dbReference>
<evidence type="ECO:0000256" key="2">
    <source>
        <dbReference type="ARBA" id="ARBA00022602"/>
    </source>
</evidence>
<dbReference type="PROSITE" id="PS51147">
    <property type="entry name" value="PFTA"/>
    <property type="match status" value="1"/>
</dbReference>
<dbReference type="AlphaFoldDB" id="A0A177W9D2"/>
<dbReference type="PANTHER" id="PTHR11129:SF3">
    <property type="entry name" value="PROTEIN PRENYLTRANSFERASE ALPHA SUBUNIT REPEAT-CONTAINING PROTEIN 1"/>
    <property type="match status" value="1"/>
</dbReference>
<dbReference type="GO" id="GO:0005737">
    <property type="term" value="C:cytoplasm"/>
    <property type="evidence" value="ECO:0007669"/>
    <property type="project" value="TreeGrafter"/>
</dbReference>
<proteinExistence type="inferred from homology"/>
<keyword evidence="2" id="KW-0637">Prenyltransferase</keyword>
<reference evidence="5 6" key="1">
    <citation type="submission" date="2006-10" db="EMBL/GenBank/DDBJ databases">
        <title>The Genome Sequence of Batrachochytrium dendrobatidis JEL423.</title>
        <authorList>
            <consortium name="The Broad Institute Genome Sequencing Platform"/>
            <person name="Birren B."/>
            <person name="Lander E."/>
            <person name="Galagan J."/>
            <person name="Cuomo C."/>
            <person name="Devon K."/>
            <person name="Jaffe D."/>
            <person name="Butler J."/>
            <person name="Alvarez P."/>
            <person name="Gnerre S."/>
            <person name="Grabherr M."/>
            <person name="Kleber M."/>
            <person name="Mauceli E."/>
            <person name="Brockman W."/>
            <person name="Young S."/>
            <person name="LaButti K."/>
            <person name="Sykes S."/>
            <person name="DeCaprio D."/>
            <person name="Crawford M."/>
            <person name="Koehrsen M."/>
            <person name="Engels R."/>
            <person name="Montgomery P."/>
            <person name="Pearson M."/>
            <person name="Howarth C."/>
            <person name="Larson L."/>
            <person name="White J."/>
            <person name="O'Leary S."/>
            <person name="Kodira C."/>
            <person name="Zeng Q."/>
            <person name="Yandava C."/>
            <person name="Alvarado L."/>
            <person name="Longcore J."/>
            <person name="James T."/>
        </authorList>
    </citation>
    <scope>NUCLEOTIDE SEQUENCE [LARGE SCALE GENOMIC DNA]</scope>
    <source>
        <strain evidence="5 6">JEL423</strain>
    </source>
</reference>
<dbReference type="Proteomes" id="UP000077115">
    <property type="component" value="Unassembled WGS sequence"/>
</dbReference>
<dbReference type="SUPFAM" id="SSF48439">
    <property type="entry name" value="Protein prenylyltransferase"/>
    <property type="match status" value="1"/>
</dbReference>
<gene>
    <name evidence="5" type="ORF">BDEG_20574</name>
</gene>
<accession>A0A177W9D2</accession>
<evidence type="ECO:0000313" key="5">
    <source>
        <dbReference type="EMBL" id="OAJ36396.1"/>
    </source>
</evidence>
<dbReference type="Gene3D" id="1.25.40.120">
    <property type="entry name" value="Protein prenylyltransferase"/>
    <property type="match status" value="1"/>
</dbReference>
<dbReference type="eggNOG" id="KOG0529">
    <property type="taxonomic scope" value="Eukaryota"/>
</dbReference>
<dbReference type="FunFam" id="1.25.40.120:FF:000048">
    <property type="entry name" value="Uncharacterized protein"/>
    <property type="match status" value="1"/>
</dbReference>
<dbReference type="STRING" id="403673.A0A177W9D2"/>
<dbReference type="EMBL" id="DS022300">
    <property type="protein sequence ID" value="OAJ36396.1"/>
    <property type="molecule type" value="Genomic_DNA"/>
</dbReference>
<name>A0A177W9D2_BATDL</name>
<evidence type="ECO:0000256" key="1">
    <source>
        <dbReference type="ARBA" id="ARBA00006734"/>
    </source>
</evidence>
<dbReference type="GO" id="GO:0008318">
    <property type="term" value="F:protein prenyltransferase activity"/>
    <property type="evidence" value="ECO:0007669"/>
    <property type="project" value="InterPro"/>
</dbReference>
<dbReference type="VEuPathDB" id="FungiDB:BDEG_20574"/>
<comment type="similarity">
    <text evidence="1">Belongs to the protein prenyltransferase subunit alpha family.</text>
</comment>
<protein>
    <submittedName>
        <fullName evidence="5">Uncharacterized protein</fullName>
    </submittedName>
</protein>
<evidence type="ECO:0000256" key="3">
    <source>
        <dbReference type="ARBA" id="ARBA00022679"/>
    </source>
</evidence>
<dbReference type="OrthoDB" id="1924260at2759"/>
<keyword evidence="4" id="KW-0677">Repeat</keyword>
<organism evidence="5 6">
    <name type="scientific">Batrachochytrium dendrobatidis (strain JEL423)</name>
    <dbReference type="NCBI Taxonomy" id="403673"/>
    <lineage>
        <taxon>Eukaryota</taxon>
        <taxon>Fungi</taxon>
        <taxon>Fungi incertae sedis</taxon>
        <taxon>Chytridiomycota</taxon>
        <taxon>Chytridiomycota incertae sedis</taxon>
        <taxon>Chytridiomycetes</taxon>
        <taxon>Rhizophydiales</taxon>
        <taxon>Rhizophydiales incertae sedis</taxon>
        <taxon>Batrachochytrium</taxon>
    </lineage>
</organism>
<dbReference type="InterPro" id="IPR002088">
    <property type="entry name" value="Prenyl_trans_a"/>
</dbReference>
<evidence type="ECO:0000256" key="4">
    <source>
        <dbReference type="ARBA" id="ARBA00022737"/>
    </source>
</evidence>